<accession>A0ABP8KZW2</accession>
<evidence type="ECO:0000256" key="1">
    <source>
        <dbReference type="ARBA" id="ARBA00022763"/>
    </source>
</evidence>
<protein>
    <submittedName>
        <fullName evidence="3">DNA polymerase Y family protein</fullName>
    </submittedName>
</protein>
<dbReference type="InterPro" id="IPR050356">
    <property type="entry name" value="SulA_CellDiv_inhibitor"/>
</dbReference>
<dbReference type="InterPro" id="IPR043502">
    <property type="entry name" value="DNA/RNA_pol_sf"/>
</dbReference>
<comment type="caution">
    <text evidence="3">The sequence shown here is derived from an EMBL/GenBank/DDBJ whole genome shotgun (WGS) entry which is preliminary data.</text>
</comment>
<feature type="region of interest" description="Disordered" evidence="2">
    <location>
        <begin position="328"/>
        <end position="349"/>
    </location>
</feature>
<dbReference type="PANTHER" id="PTHR35369:SF2">
    <property type="entry name" value="BLR3025 PROTEIN"/>
    <property type="match status" value="1"/>
</dbReference>
<keyword evidence="1" id="KW-0227">DNA damage</keyword>
<evidence type="ECO:0000313" key="4">
    <source>
        <dbReference type="Proteomes" id="UP001501788"/>
    </source>
</evidence>
<evidence type="ECO:0000256" key="2">
    <source>
        <dbReference type="SAM" id="MobiDB-lite"/>
    </source>
</evidence>
<dbReference type="SUPFAM" id="SSF56672">
    <property type="entry name" value="DNA/RNA polymerases"/>
    <property type="match status" value="1"/>
</dbReference>
<dbReference type="Proteomes" id="UP001501788">
    <property type="component" value="Unassembled WGS sequence"/>
</dbReference>
<keyword evidence="4" id="KW-1185">Reference proteome</keyword>
<reference evidence="4" key="1">
    <citation type="journal article" date="2019" name="Int. J. Syst. Evol. Microbiol.">
        <title>The Global Catalogue of Microorganisms (GCM) 10K type strain sequencing project: providing services to taxonomists for standard genome sequencing and annotation.</title>
        <authorList>
            <consortium name="The Broad Institute Genomics Platform"/>
            <consortium name="The Broad Institute Genome Sequencing Center for Infectious Disease"/>
            <person name="Wu L."/>
            <person name="Ma J."/>
        </authorList>
    </citation>
    <scope>NUCLEOTIDE SEQUENCE [LARGE SCALE GENOMIC DNA]</scope>
    <source>
        <strain evidence="4">JCM 31890</strain>
    </source>
</reference>
<dbReference type="PANTHER" id="PTHR35369">
    <property type="entry name" value="BLR3025 PROTEIN-RELATED"/>
    <property type="match status" value="1"/>
</dbReference>
<proteinExistence type="predicted"/>
<organism evidence="3 4">
    <name type="scientific">Acidovorax lacteus</name>
    <dbReference type="NCBI Taxonomy" id="1924988"/>
    <lineage>
        <taxon>Bacteria</taxon>
        <taxon>Pseudomonadati</taxon>
        <taxon>Pseudomonadota</taxon>
        <taxon>Betaproteobacteria</taxon>
        <taxon>Burkholderiales</taxon>
        <taxon>Comamonadaceae</taxon>
        <taxon>Acidovorax</taxon>
    </lineage>
</organism>
<dbReference type="EMBL" id="BAABEX010000007">
    <property type="protein sequence ID" value="GAA4420010.1"/>
    <property type="molecule type" value="Genomic_DNA"/>
</dbReference>
<sequence>MAGHWVALKFSPPSGAFSPPEQCPLVQWLWTLTPRVACLQGVVLADVSMSLRLFGGEGALQRRVRAWAREQSVLLAWAPTGLAAQALLSQASHSTIPKAFGPRWWEVLDSLPLSALPSLEACMPDLHAMGCQTLGQFRRLPRVLLVPRVGAAPLGLLDQAYGLQPEAYQWLAPAEHFERSLDCPEGATTVEQLLAFAIPLLQALQEWLAARQQGATALELRWRYEHRARDERDMPGQVWVRSAHPMHRVTDFSALLTAHLAQQALRAPVNRLTLRLETWVPAVAHSHSWLPDPARQQMAVDQMLERIQARLGPDAVRVLVPHSDHRPERMQTWQPGLPARARPNKPVAPSPPPGLVPAWLLPEPLALAVRAHRPVYRGPLQLLLGPDRVEVGWWEQAQGSAAPRERRDYWLAYSPAAGLLWVFQRRMGHAPPQWFLHGFFG</sequence>
<evidence type="ECO:0000313" key="3">
    <source>
        <dbReference type="EMBL" id="GAA4420010.1"/>
    </source>
</evidence>
<name>A0ABP8KZW2_9BURK</name>
<gene>
    <name evidence="3" type="ORF">GCM10023090_06960</name>
</gene>